<protein>
    <recommendedName>
        <fullName evidence="2">M23ase beta-sheet core domain-containing protein</fullName>
    </recommendedName>
</protein>
<evidence type="ECO:0000313" key="4">
    <source>
        <dbReference type="Proteomes" id="UP000241074"/>
    </source>
</evidence>
<feature type="transmembrane region" description="Helical" evidence="1">
    <location>
        <begin position="26"/>
        <end position="50"/>
    </location>
</feature>
<name>A0A2P1PYP7_9GAMM</name>
<dbReference type="InterPro" id="IPR050570">
    <property type="entry name" value="Cell_wall_metabolism_enzyme"/>
</dbReference>
<sequence length="309" mass="33095">MNIIIVANPAVGTRVIQLGEPKHRRIAIASLLAAVLVVAGLGAWFGAGVLGPKRAQERLAQTRAELGEQQAEVERLSKLVNRDMNALAMRLGRLQAESTRLNALGERLAEIGKLNDGEFDFGSEPDVGGPLAPALVSMPPAEFGAEIQRLERQMSTQSKQLSLLEGLLIDSSLDASLMPNALPVRSGYISSNYGYRTDPFTGGRDFHPGIDFDGNMGDTILAVAGGVVSFAGNKTGYGKTVEIDHGNGLVTRYGHCSRLDVQVGDPVRTGTQIAAMGSTGRSTGTHLHFEVWKEGKLVNPRDYLKAQQH</sequence>
<evidence type="ECO:0000313" key="3">
    <source>
        <dbReference type="EMBL" id="AVP99953.1"/>
    </source>
</evidence>
<reference evidence="3 4" key="2">
    <citation type="submission" date="2018-03" db="EMBL/GenBank/DDBJ databases">
        <authorList>
            <person name="Keele B.F."/>
        </authorList>
    </citation>
    <scope>NUCLEOTIDE SEQUENCE [LARGE SCALE GENOMIC DNA]</scope>
    <source>
        <strain evidence="3 4">D13</strain>
    </source>
</reference>
<dbReference type="PANTHER" id="PTHR21666">
    <property type="entry name" value="PEPTIDASE-RELATED"/>
    <property type="match status" value="1"/>
</dbReference>
<dbReference type="CDD" id="cd12797">
    <property type="entry name" value="M23_peptidase"/>
    <property type="match status" value="1"/>
</dbReference>
<dbReference type="EMBL" id="CP027860">
    <property type="protein sequence ID" value="AVP99953.1"/>
    <property type="molecule type" value="Genomic_DNA"/>
</dbReference>
<dbReference type="Pfam" id="PF01551">
    <property type="entry name" value="Peptidase_M23"/>
    <property type="match status" value="1"/>
</dbReference>
<feature type="domain" description="M23ase beta-sheet core" evidence="2">
    <location>
        <begin position="206"/>
        <end position="300"/>
    </location>
</feature>
<accession>A0A2P1PYP7</accession>
<dbReference type="RefSeq" id="WP_106893872.1">
    <property type="nucleotide sequence ID" value="NZ_CP027860.1"/>
</dbReference>
<dbReference type="KEGG" id="xba:C7S18_01345"/>
<keyword evidence="1" id="KW-0472">Membrane</keyword>
<dbReference type="PANTHER" id="PTHR21666:SF291">
    <property type="entry name" value="STAGE II SPORULATION PROTEIN Q"/>
    <property type="match status" value="1"/>
</dbReference>
<dbReference type="AlphaFoldDB" id="A0A2P1PYP7"/>
<gene>
    <name evidence="3" type="ORF">C7S18_01345</name>
</gene>
<dbReference type="InterPro" id="IPR016047">
    <property type="entry name" value="M23ase_b-sheet_dom"/>
</dbReference>
<dbReference type="Gene3D" id="2.70.70.10">
    <property type="entry name" value="Glucose Permease (Domain IIA)"/>
    <property type="match status" value="1"/>
</dbReference>
<evidence type="ECO:0000256" key="1">
    <source>
        <dbReference type="SAM" id="Phobius"/>
    </source>
</evidence>
<dbReference type="Proteomes" id="UP000241074">
    <property type="component" value="Chromosome"/>
</dbReference>
<evidence type="ECO:0000259" key="2">
    <source>
        <dbReference type="Pfam" id="PF01551"/>
    </source>
</evidence>
<keyword evidence="4" id="KW-1185">Reference proteome</keyword>
<keyword evidence="1" id="KW-0812">Transmembrane</keyword>
<keyword evidence="1" id="KW-1133">Transmembrane helix</keyword>
<dbReference type="GO" id="GO:0004222">
    <property type="term" value="F:metalloendopeptidase activity"/>
    <property type="evidence" value="ECO:0007669"/>
    <property type="project" value="TreeGrafter"/>
</dbReference>
<dbReference type="SUPFAM" id="SSF51261">
    <property type="entry name" value="Duplicated hybrid motif"/>
    <property type="match status" value="1"/>
</dbReference>
<dbReference type="FunFam" id="2.70.70.10:FF:000006">
    <property type="entry name" value="M23 family peptidase"/>
    <property type="match status" value="1"/>
</dbReference>
<proteinExistence type="predicted"/>
<dbReference type="InterPro" id="IPR011055">
    <property type="entry name" value="Dup_hybrid_motif"/>
</dbReference>
<dbReference type="OrthoDB" id="9815245at2"/>
<reference evidence="3 4" key="1">
    <citation type="submission" date="2018-03" db="EMBL/GenBank/DDBJ databases">
        <title>Ahniella affigens gen. nov., sp. nov., a gammaproteobacterium isolated from sandy soil near a stream.</title>
        <authorList>
            <person name="Ko Y."/>
            <person name="Kim J.-H."/>
        </authorList>
    </citation>
    <scope>NUCLEOTIDE SEQUENCE [LARGE SCALE GENOMIC DNA]</scope>
    <source>
        <strain evidence="3 4">D13</strain>
    </source>
</reference>
<organism evidence="3 4">
    <name type="scientific">Ahniella affigens</name>
    <dbReference type="NCBI Taxonomy" id="2021234"/>
    <lineage>
        <taxon>Bacteria</taxon>
        <taxon>Pseudomonadati</taxon>
        <taxon>Pseudomonadota</taxon>
        <taxon>Gammaproteobacteria</taxon>
        <taxon>Lysobacterales</taxon>
        <taxon>Rhodanobacteraceae</taxon>
        <taxon>Ahniella</taxon>
    </lineage>
</organism>